<protein>
    <recommendedName>
        <fullName evidence="2">Aminotransferase-like plant mobile domain-containing protein</fullName>
    </recommendedName>
</protein>
<evidence type="ECO:0000256" key="1">
    <source>
        <dbReference type="SAM" id="MobiDB-lite"/>
    </source>
</evidence>
<proteinExistence type="predicted"/>
<dbReference type="AlphaFoldDB" id="A0A2N9IHW2"/>
<evidence type="ECO:0000259" key="2">
    <source>
        <dbReference type="Pfam" id="PF10536"/>
    </source>
</evidence>
<feature type="region of interest" description="Disordered" evidence="1">
    <location>
        <begin position="540"/>
        <end position="581"/>
    </location>
</feature>
<dbReference type="PANTHER" id="PTHR46033:SF80">
    <property type="entry name" value="PROTEIN MAIN-LIKE 2-LIKE"/>
    <property type="match status" value="1"/>
</dbReference>
<feature type="domain" description="Aminotransferase-like plant mobile" evidence="2">
    <location>
        <begin position="166"/>
        <end position="335"/>
    </location>
</feature>
<name>A0A2N9IHW2_FAGSY</name>
<dbReference type="Pfam" id="PF10536">
    <property type="entry name" value="PMD"/>
    <property type="match status" value="1"/>
</dbReference>
<dbReference type="InterPro" id="IPR044824">
    <property type="entry name" value="MAIN-like"/>
</dbReference>
<accession>A0A2N9IHW2</accession>
<dbReference type="GO" id="GO:0010073">
    <property type="term" value="P:meristem maintenance"/>
    <property type="evidence" value="ECO:0007669"/>
    <property type="project" value="InterPro"/>
</dbReference>
<dbReference type="InterPro" id="IPR019557">
    <property type="entry name" value="AminoTfrase-like_pln_mobile"/>
</dbReference>
<organism evidence="3">
    <name type="scientific">Fagus sylvatica</name>
    <name type="common">Beechnut</name>
    <dbReference type="NCBI Taxonomy" id="28930"/>
    <lineage>
        <taxon>Eukaryota</taxon>
        <taxon>Viridiplantae</taxon>
        <taxon>Streptophyta</taxon>
        <taxon>Embryophyta</taxon>
        <taxon>Tracheophyta</taxon>
        <taxon>Spermatophyta</taxon>
        <taxon>Magnoliopsida</taxon>
        <taxon>eudicotyledons</taxon>
        <taxon>Gunneridae</taxon>
        <taxon>Pentapetalae</taxon>
        <taxon>rosids</taxon>
        <taxon>fabids</taxon>
        <taxon>Fagales</taxon>
        <taxon>Fagaceae</taxon>
        <taxon>Fagus</taxon>
    </lineage>
</organism>
<sequence length="1001" mass="108597">MMFTPPKSPSMGSVGLPSQPPKVPTKKEKLTVGGSAERSQGGSAGGRTMVLEVVGSDPEVGTEEAIKASPLRVGTQVAPFSSLAMTMGNIGTARPLRDPWYQIKGLFPAVPPATSMMVSSMYWVSREFFGSVEEAWIPNLEGIVDLQIKKGNPPFGEEVVSYHTYFLLAWGEFTVTIEDVGNLLMLPILGAVDPTRLRLTAAESIIEGFGGKGASFGGNLAKHSTWVTTFRRRSNESEKYVRRAAFVAFWLTKFMFCEHPHYAMQPSVFRLAIKIFSGNCFPLAPMFLGHLYTHLDLLHVDELVGASCRVVASVINMSLLQACLWEHLKEYRSVSGLKKGDMTRISYLASVKAGWLPTWSPQGIKYVAYCTHRVTRQFGCDQDILGSNLEARVMGIFVEYVRGGTPSDIPMSGLHVEPPSNFRILRNVASGNGYGSHQGASYVEWHEEKSSWKVFVTHLPLEWASTHSIFIKDEGGRSKKGNRVAEESLVAPIDPSKEGKKKARVHVALATFFPITSIDVLATSDPVSLSIVVTRGSARRTRSQSKLVTAPVEKNEKGSRDLPINLSTGDKSPSRGEETSTKAVKAFTGDVDAAVDVGNTFTEERVHVNATAGEFSTFNESNINTCGPKGLADPARGGLIVEGGTAGIDLDIDLAGDDGVETAGAQTELAPMAAVETHNNSIRDDVIIVPPHTSSATHDSLGIELPPMIESTKVVEPATIVGRLVDYVGLPMIRDKLIAHAAPTSEGVIDPNNLALIPHGGTSATDPYDDMDNNLVVREVPTPFSGEMVDITSSSSEDIEVSPARDDDLNLTLRVPYSRLHGELSTFFNVFLLGINEDYGREGTSASLPLGTGGVGLSEGNTISAAEGLTQFLEDSTKEISIMTIAPDTSEFLRRAFDVLCDMRRTPLELVTERKLQDWRGVDRKLIDLGFAVDFLLERIREVARMYFGRKASTEAEAINAQIAYHKEQIVQLEAKMNGLTPVVPLGNLSAGCVLTHGLID</sequence>
<evidence type="ECO:0000313" key="3">
    <source>
        <dbReference type="EMBL" id="SPD24392.1"/>
    </source>
</evidence>
<feature type="region of interest" description="Disordered" evidence="1">
    <location>
        <begin position="1"/>
        <end position="48"/>
    </location>
</feature>
<dbReference type="EMBL" id="OIVN01005890">
    <property type="protein sequence ID" value="SPD24392.1"/>
    <property type="molecule type" value="Genomic_DNA"/>
</dbReference>
<dbReference type="PANTHER" id="PTHR46033">
    <property type="entry name" value="PROTEIN MAIN-LIKE 2"/>
    <property type="match status" value="1"/>
</dbReference>
<reference evidence="3" key="1">
    <citation type="submission" date="2018-02" db="EMBL/GenBank/DDBJ databases">
        <authorList>
            <person name="Cohen D.B."/>
            <person name="Kent A.D."/>
        </authorList>
    </citation>
    <scope>NUCLEOTIDE SEQUENCE</scope>
</reference>
<gene>
    <name evidence="3" type="ORF">FSB_LOCUS52274</name>
</gene>